<gene>
    <name evidence="3" type="ORF">C7381_1098</name>
</gene>
<evidence type="ECO:0000259" key="2">
    <source>
        <dbReference type="Pfam" id="PF25425"/>
    </source>
</evidence>
<evidence type="ECO:0000313" key="3">
    <source>
        <dbReference type="EMBL" id="PVY93743.1"/>
    </source>
</evidence>
<accession>A0A2U1E1C3</accession>
<keyword evidence="4" id="KW-1185">Reference proteome</keyword>
<feature type="transmembrane region" description="Helical" evidence="1">
    <location>
        <begin position="6"/>
        <end position="26"/>
    </location>
</feature>
<protein>
    <recommendedName>
        <fullName evidence="2">YfjL-like N-terminal domain-containing protein</fullName>
    </recommendedName>
</protein>
<reference evidence="3 4" key="1">
    <citation type="submission" date="2018-04" db="EMBL/GenBank/DDBJ databases">
        <title>Genomic Encyclopedia of Type Strains, Phase IV (KMG-IV): sequencing the most valuable type-strain genomes for metagenomic binning, comparative biology and taxonomic classification.</title>
        <authorList>
            <person name="Goeker M."/>
        </authorList>
    </citation>
    <scope>NUCLEOTIDE SEQUENCE [LARGE SCALE GENOMIC DNA]</scope>
    <source>
        <strain evidence="3 4">DSM 20705</strain>
    </source>
</reference>
<dbReference type="InterPro" id="IPR057359">
    <property type="entry name" value="YfjL_N"/>
</dbReference>
<dbReference type="Proteomes" id="UP000245793">
    <property type="component" value="Unassembled WGS sequence"/>
</dbReference>
<evidence type="ECO:0000313" key="4">
    <source>
        <dbReference type="Proteomes" id="UP000245793"/>
    </source>
</evidence>
<keyword evidence="1" id="KW-0812">Transmembrane</keyword>
<feature type="domain" description="YfjL-like N-terminal" evidence="2">
    <location>
        <begin position="1"/>
        <end position="85"/>
    </location>
</feature>
<keyword evidence="1" id="KW-1133">Transmembrane helix</keyword>
<evidence type="ECO:0000256" key="1">
    <source>
        <dbReference type="SAM" id="Phobius"/>
    </source>
</evidence>
<name>A0A2U1E1C3_9FIRM</name>
<dbReference type="RefSeq" id="WP_116480412.1">
    <property type="nucleotide sequence ID" value="NZ_QEKV01000009.1"/>
</dbReference>
<dbReference type="Pfam" id="PF25425">
    <property type="entry name" value="YfjL_N"/>
    <property type="match status" value="1"/>
</dbReference>
<keyword evidence="1" id="KW-0472">Membrane</keyword>
<proteinExistence type="predicted"/>
<organism evidence="3 4">
    <name type="scientific">Ezakiella coagulans</name>
    <dbReference type="NCBI Taxonomy" id="46507"/>
    <lineage>
        <taxon>Bacteria</taxon>
        <taxon>Bacillati</taxon>
        <taxon>Bacillota</taxon>
        <taxon>Tissierellia</taxon>
        <taxon>Ezakiella</taxon>
    </lineage>
</organism>
<dbReference type="AlphaFoldDB" id="A0A2U1E1C3"/>
<comment type="caution">
    <text evidence="3">The sequence shown here is derived from an EMBL/GenBank/DDBJ whole genome shotgun (WGS) entry which is preliminary data.</text>
</comment>
<dbReference type="EMBL" id="QEKV01000009">
    <property type="protein sequence ID" value="PVY93743.1"/>
    <property type="molecule type" value="Genomic_DNA"/>
</dbReference>
<sequence length="246" mass="28355">MKKVLIYTSIGALVAIILFFVVAFFGNPISRVLANKAANDYLKTHYTDLELQKDRAFYNFKDAKYVVRLQDKNSPDSKFELSFDSLGRLKYDSYGDRTINTFRRYVDFLNKLSDEIANENGFDFKLRLNPSDEKYYRYSLHVDQIFYADDLPSPVNTHFESYAESPSLEGIMDNLKKMQTVLSKRKIPVESFSGMIIPLADKAEKGKAETWRNALSVFDVPDNVIIDGDMKALKKIYDDENKIANK</sequence>